<feature type="domain" description="C2H2-type" evidence="2">
    <location>
        <begin position="485"/>
        <end position="508"/>
    </location>
</feature>
<feature type="region of interest" description="Disordered" evidence="1">
    <location>
        <begin position="106"/>
        <end position="126"/>
    </location>
</feature>
<organism evidence="3 4">
    <name type="scientific">Ramazzottius varieornatus</name>
    <name type="common">Water bear</name>
    <name type="synonym">Tardigrade</name>
    <dbReference type="NCBI Taxonomy" id="947166"/>
    <lineage>
        <taxon>Eukaryota</taxon>
        <taxon>Metazoa</taxon>
        <taxon>Ecdysozoa</taxon>
        <taxon>Tardigrada</taxon>
        <taxon>Eutardigrada</taxon>
        <taxon>Parachela</taxon>
        <taxon>Hypsibioidea</taxon>
        <taxon>Ramazzottiidae</taxon>
        <taxon>Ramazzottius</taxon>
    </lineage>
</organism>
<proteinExistence type="predicted"/>
<feature type="compositionally biased region" description="Polar residues" evidence="1">
    <location>
        <begin position="727"/>
        <end position="757"/>
    </location>
</feature>
<feature type="compositionally biased region" description="Polar residues" evidence="1">
    <location>
        <begin position="1072"/>
        <end position="1087"/>
    </location>
</feature>
<feature type="compositionally biased region" description="Polar residues" evidence="1">
    <location>
        <begin position="398"/>
        <end position="411"/>
    </location>
</feature>
<feature type="region of interest" description="Disordered" evidence="1">
    <location>
        <begin position="512"/>
        <end position="710"/>
    </location>
</feature>
<dbReference type="GO" id="GO:0006357">
    <property type="term" value="P:regulation of transcription by RNA polymerase II"/>
    <property type="evidence" value="ECO:0007669"/>
    <property type="project" value="TreeGrafter"/>
</dbReference>
<feature type="region of interest" description="Disordered" evidence="1">
    <location>
        <begin position="344"/>
        <end position="480"/>
    </location>
</feature>
<accession>A0A1D1V7C0</accession>
<feature type="compositionally biased region" description="Polar residues" evidence="1">
    <location>
        <begin position="533"/>
        <end position="566"/>
    </location>
</feature>
<feature type="compositionally biased region" description="Low complexity" evidence="1">
    <location>
        <begin position="701"/>
        <end position="710"/>
    </location>
</feature>
<feature type="compositionally biased region" description="Low complexity" evidence="1">
    <location>
        <begin position="192"/>
        <end position="211"/>
    </location>
</feature>
<dbReference type="Proteomes" id="UP000186922">
    <property type="component" value="Unassembled WGS sequence"/>
</dbReference>
<dbReference type="OrthoDB" id="5863628at2759"/>
<feature type="region of interest" description="Disordered" evidence="1">
    <location>
        <begin position="138"/>
        <end position="282"/>
    </location>
</feature>
<feature type="compositionally biased region" description="Basic and acidic residues" evidence="1">
    <location>
        <begin position="873"/>
        <end position="884"/>
    </location>
</feature>
<dbReference type="STRING" id="947166.A0A1D1V7C0"/>
<dbReference type="PANTHER" id="PTHR21564:SF5">
    <property type="entry name" value="SCRIBBLER, ISOFORM J"/>
    <property type="match status" value="1"/>
</dbReference>
<dbReference type="InterPro" id="IPR013087">
    <property type="entry name" value="Znf_C2H2_type"/>
</dbReference>
<evidence type="ECO:0000313" key="3">
    <source>
        <dbReference type="EMBL" id="GAU97544.1"/>
    </source>
</evidence>
<feature type="region of interest" description="Disordered" evidence="1">
    <location>
        <begin position="834"/>
        <end position="934"/>
    </location>
</feature>
<comment type="caution">
    <text evidence="3">The sequence shown here is derived from an EMBL/GenBank/DDBJ whole genome shotgun (WGS) entry which is preliminary data.</text>
</comment>
<dbReference type="InterPro" id="IPR040010">
    <property type="entry name" value="ZN608/ZN609"/>
</dbReference>
<feature type="compositionally biased region" description="Polar residues" evidence="1">
    <location>
        <begin position="834"/>
        <end position="846"/>
    </location>
</feature>
<keyword evidence="4" id="KW-1185">Reference proteome</keyword>
<dbReference type="PROSITE" id="PS00028">
    <property type="entry name" value="ZINC_FINGER_C2H2_1"/>
    <property type="match status" value="1"/>
</dbReference>
<feature type="region of interest" description="Disordered" evidence="1">
    <location>
        <begin position="727"/>
        <end position="780"/>
    </location>
</feature>
<feature type="region of interest" description="Disordered" evidence="1">
    <location>
        <begin position="1013"/>
        <end position="1110"/>
    </location>
</feature>
<gene>
    <name evidence="3" type="primary">RvY_08819-1</name>
    <name evidence="3" type="synonym">RvY_08819.1</name>
    <name evidence="3" type="ORF">RvY_08819</name>
</gene>
<feature type="compositionally biased region" description="Low complexity" evidence="1">
    <location>
        <begin position="31"/>
        <end position="44"/>
    </location>
</feature>
<feature type="compositionally biased region" description="Low complexity" evidence="1">
    <location>
        <begin position="850"/>
        <end position="871"/>
    </location>
</feature>
<feature type="compositionally biased region" description="Basic and acidic residues" evidence="1">
    <location>
        <begin position="517"/>
        <end position="532"/>
    </location>
</feature>
<evidence type="ECO:0000259" key="2">
    <source>
        <dbReference type="PROSITE" id="PS00028"/>
    </source>
</evidence>
<dbReference type="GO" id="GO:0005634">
    <property type="term" value="C:nucleus"/>
    <property type="evidence" value="ECO:0007669"/>
    <property type="project" value="TreeGrafter"/>
</dbReference>
<feature type="compositionally biased region" description="Low complexity" evidence="1">
    <location>
        <begin position="12"/>
        <end position="23"/>
    </location>
</feature>
<feature type="compositionally biased region" description="Polar residues" evidence="1">
    <location>
        <begin position="628"/>
        <end position="637"/>
    </location>
</feature>
<evidence type="ECO:0000313" key="4">
    <source>
        <dbReference type="Proteomes" id="UP000186922"/>
    </source>
</evidence>
<feature type="compositionally biased region" description="Pro residues" evidence="1">
    <location>
        <begin position="1101"/>
        <end position="1110"/>
    </location>
</feature>
<feature type="region of interest" description="Disordered" evidence="1">
    <location>
        <begin position="1"/>
        <end position="44"/>
    </location>
</feature>
<name>A0A1D1V7C0_RAMVA</name>
<evidence type="ECO:0000256" key="1">
    <source>
        <dbReference type="SAM" id="MobiDB-lite"/>
    </source>
</evidence>
<sequence>MKEGQPAAAAVSSSTNGSLTGSLMGATSNASPTLNGPLLPLSSSGSTTVLSAAGGIVNSASYNSLPGLYKGGGNNSAYNTGDQQPFLSSPGKGLLGSKSDLWDSLSHGRDDGKLPSATENIPLVYEPKRPNEISDLLADPLGQTVSGKRGGQEGLKIKINRKNNASRNQADAQPNQAAKPKANRKNTKTNGASTTADASMTSTESATTPSAEDNKDDSLTGAKKGRKRNSERKEKGAPRGRGKAPQAQNGDNDKSASQERPTKKSKLDAAYRREQATSSSAVNAETMIEPEYLAPLEAGSNIFLEGIVWHETSGGILVVNVTWRGKSYVGTLLDSTIHDCAPPATRICDSPPSDIDVTNRSPTKERSQKRGRGGATVLSEGEVHAPLALRCGKRRGANFQTPASPARSDTATSTKNGRRGRGSTSSARSQRTSEETVPELPSPTDEIKPKRGRRPTSGPATPTSAGVPEPTTPSFPKATSEPVACTVRNCEKKFGNAEGLRFHLQAQHGLQSLPSFDEEKSTDSQSDTKEDLNSSTDSIASPKATMTSALSVLPLSNVSEAPQSKPETLPAPTHHFPAARPEDLIVPGTHSRAVDMEESVNAEEESKRSKQRRKQPNPVSSQHKKTVDSNGETTSRATSKEPSARAEGPLVTSSPVHAAQSNQDAVMGQRGPGEKTLVPQDLSRSAKDNAAPKPESSFRGPLLDPLPRPLDATGPLDLKIASPLSNRVSSVDQYTSSPLADSSKMTTAPSEGRTSPAYSDISDDETAEPKKDLPPVDKAASNFPFVGLLAPLTMMAPMLNVDRNGSPAEQAKAMMPMSAFPGFMYPAAGRPSETFSPTFSTLSQSPQPRPSDSVDSKPSSSPSPLYSSKSSSRSKETDKSDGKGRSPLARDPSAKNDVKSEPGKSKDESSRKSTPEHDTKPLVNGTDRPQAYPAPPAYMMNGAYRNNAAQSFPMPMSFMNGQRGPPMFNPTPEQIMSMSMFAFNGRSPVGLPPGLPQALPTQEPNVMDMMQQRMYPSSAVQNPHKIHELEKSSKATGSSSSDKKPSASPVTRKSESSTKSFPSSSDSHRQRNGSSMLNGSPLPSQMIGSPPVDPFNLFPGQYPPPISLPQ</sequence>
<feature type="compositionally biased region" description="Basic and acidic residues" evidence="1">
    <location>
        <begin position="251"/>
        <end position="275"/>
    </location>
</feature>
<feature type="compositionally biased region" description="Polar residues" evidence="1">
    <location>
        <begin position="651"/>
        <end position="664"/>
    </location>
</feature>
<feature type="compositionally biased region" description="Polar residues" evidence="1">
    <location>
        <begin position="162"/>
        <end position="176"/>
    </location>
</feature>
<dbReference type="PANTHER" id="PTHR21564">
    <property type="entry name" value="BRAKELESS PROTEIN"/>
    <property type="match status" value="1"/>
</dbReference>
<dbReference type="EMBL" id="BDGG01000004">
    <property type="protein sequence ID" value="GAU97544.1"/>
    <property type="molecule type" value="Genomic_DNA"/>
</dbReference>
<feature type="compositionally biased region" description="Basic and acidic residues" evidence="1">
    <location>
        <begin position="892"/>
        <end position="920"/>
    </location>
</feature>
<reference evidence="3 4" key="1">
    <citation type="journal article" date="2016" name="Nat. Commun.">
        <title>Extremotolerant tardigrade genome and improved radiotolerance of human cultured cells by tardigrade-unique protein.</title>
        <authorList>
            <person name="Hashimoto T."/>
            <person name="Horikawa D.D."/>
            <person name="Saito Y."/>
            <person name="Kuwahara H."/>
            <person name="Kozuka-Hata H."/>
            <person name="Shin-I T."/>
            <person name="Minakuchi Y."/>
            <person name="Ohishi K."/>
            <person name="Motoyama A."/>
            <person name="Aizu T."/>
            <person name="Enomoto A."/>
            <person name="Kondo K."/>
            <person name="Tanaka S."/>
            <person name="Hara Y."/>
            <person name="Koshikawa S."/>
            <person name="Sagara H."/>
            <person name="Miura T."/>
            <person name="Yokobori S."/>
            <person name="Miyagawa K."/>
            <person name="Suzuki Y."/>
            <person name="Kubo T."/>
            <person name="Oyama M."/>
            <person name="Kohara Y."/>
            <person name="Fujiyama A."/>
            <person name="Arakawa K."/>
            <person name="Katayama T."/>
            <person name="Toyoda A."/>
            <person name="Kunieda T."/>
        </authorList>
    </citation>
    <scope>NUCLEOTIDE SEQUENCE [LARGE SCALE GENOMIC DNA]</scope>
    <source>
        <strain evidence="3 4">YOKOZUNA-1</strain>
    </source>
</reference>
<dbReference type="AlphaFoldDB" id="A0A1D1V7C0"/>
<protein>
    <recommendedName>
        <fullName evidence="2">C2H2-type domain-containing protein</fullName>
    </recommendedName>
</protein>